<feature type="domain" description="LytR/CpsA/Psr regulator C-terminal" evidence="4">
    <location>
        <begin position="374"/>
        <end position="465"/>
    </location>
</feature>
<evidence type="ECO:0000256" key="1">
    <source>
        <dbReference type="ARBA" id="ARBA00006068"/>
    </source>
</evidence>
<dbReference type="InterPro" id="IPR027381">
    <property type="entry name" value="LytR/CpsA/Psr_C"/>
</dbReference>
<dbReference type="EMBL" id="NQWI01000131">
    <property type="protein sequence ID" value="PDW01529.1"/>
    <property type="molecule type" value="Genomic_DNA"/>
</dbReference>
<dbReference type="Proteomes" id="UP000220527">
    <property type="component" value="Unassembled WGS sequence"/>
</dbReference>
<evidence type="ECO:0000256" key="2">
    <source>
        <dbReference type="SAM" id="Phobius"/>
    </source>
</evidence>
<dbReference type="InterPro" id="IPR004474">
    <property type="entry name" value="LytR_CpsA_psr"/>
</dbReference>
<keyword evidence="6" id="KW-1185">Reference proteome</keyword>
<reference evidence="6" key="1">
    <citation type="submission" date="2017-08" db="EMBL/GenBank/DDBJ databases">
        <authorList>
            <person name="Grouzdev D.S."/>
            <person name="Gaisin V.A."/>
            <person name="Rysina M.S."/>
            <person name="Gorlenko V.M."/>
        </authorList>
    </citation>
    <scope>NUCLEOTIDE SEQUENCE [LARGE SCALE GENOMIC DNA]</scope>
    <source>
        <strain evidence="6">Kir15-3F</strain>
    </source>
</reference>
<dbReference type="Pfam" id="PF03816">
    <property type="entry name" value="LytR_cpsA_psr"/>
    <property type="match status" value="1"/>
</dbReference>
<feature type="domain" description="Cell envelope-related transcriptional attenuator" evidence="3">
    <location>
        <begin position="112"/>
        <end position="278"/>
    </location>
</feature>
<evidence type="ECO:0000259" key="3">
    <source>
        <dbReference type="Pfam" id="PF03816"/>
    </source>
</evidence>
<dbReference type="Gene3D" id="3.40.630.190">
    <property type="entry name" value="LCP protein"/>
    <property type="match status" value="1"/>
</dbReference>
<evidence type="ECO:0000259" key="4">
    <source>
        <dbReference type="Pfam" id="PF13399"/>
    </source>
</evidence>
<dbReference type="Pfam" id="PF13399">
    <property type="entry name" value="LytR_C"/>
    <property type="match status" value="1"/>
</dbReference>
<proteinExistence type="inferred from homology"/>
<dbReference type="InterPro" id="IPR050922">
    <property type="entry name" value="LytR/CpsA/Psr_CW_biosynth"/>
</dbReference>
<protein>
    <submittedName>
        <fullName evidence="5">LytR family transcriptional regulator</fullName>
    </submittedName>
</protein>
<dbReference type="PANTHER" id="PTHR33392">
    <property type="entry name" value="POLYISOPRENYL-TEICHOIC ACID--PEPTIDOGLYCAN TEICHOIC ACID TRANSFERASE TAGU"/>
    <property type="match status" value="1"/>
</dbReference>
<evidence type="ECO:0000313" key="6">
    <source>
        <dbReference type="Proteomes" id="UP000220527"/>
    </source>
</evidence>
<organism evidence="5 6">
    <name type="scientific">Candidatus Viridilinea mediisalina</name>
    <dbReference type="NCBI Taxonomy" id="2024553"/>
    <lineage>
        <taxon>Bacteria</taxon>
        <taxon>Bacillati</taxon>
        <taxon>Chloroflexota</taxon>
        <taxon>Chloroflexia</taxon>
        <taxon>Chloroflexales</taxon>
        <taxon>Chloroflexineae</taxon>
        <taxon>Oscillochloridaceae</taxon>
        <taxon>Candidatus Viridilinea</taxon>
    </lineage>
</organism>
<dbReference type="PANTHER" id="PTHR33392:SF6">
    <property type="entry name" value="POLYISOPRENYL-TEICHOIC ACID--PEPTIDOGLYCAN TEICHOIC ACID TRANSFERASE TAGU"/>
    <property type="match status" value="1"/>
</dbReference>
<comment type="caution">
    <text evidence="5">The sequence shown here is derived from an EMBL/GenBank/DDBJ whole genome shotgun (WGS) entry which is preliminary data.</text>
</comment>
<dbReference type="OrthoDB" id="305468at2"/>
<keyword evidence="2" id="KW-0812">Transmembrane</keyword>
<name>A0A2A6RF71_9CHLR</name>
<dbReference type="NCBIfam" id="TIGR00350">
    <property type="entry name" value="lytR_cpsA_psr"/>
    <property type="match status" value="1"/>
</dbReference>
<keyword evidence="2" id="KW-0472">Membrane</keyword>
<gene>
    <name evidence="5" type="ORF">CJ255_18650</name>
</gene>
<evidence type="ECO:0000313" key="5">
    <source>
        <dbReference type="EMBL" id="PDW01529.1"/>
    </source>
</evidence>
<comment type="similarity">
    <text evidence="1">Belongs to the LytR/CpsA/Psr (LCP) family.</text>
</comment>
<feature type="transmembrane region" description="Helical" evidence="2">
    <location>
        <begin position="40"/>
        <end position="62"/>
    </location>
</feature>
<accession>A0A2A6RF71</accession>
<dbReference type="AlphaFoldDB" id="A0A2A6RF71"/>
<sequence>MSPLPPRRSYRTARERVAARRAALGGSTSRRRQRRSCTPVVLVALLILAVGGLIISMVGNWASATLRTFEQDDPRYPTTAGAVAHLPASLREPFNVLLIGLDSRDSPEDGVRSDTLMLVHVHPAEGWAGMLSIPRDSMVQMPNLGLRKINTAYTYGYNNATSLYGAGTSPAAGGGAFAAETVAAFLDLSVDYIAQVDFEGFKHIIDTLGGVTIDVERPILDPAYPTPDYGYERLYIPAGLQVMDGAAALRFARTRHSTSDFDRTARQQQVLRAILHDVRSRDLLSQANLLPELVRSLEGSVRTTMPLSDIDTLRGLAALAQQLDPAAILTLSLNPNDVRIVAEEGSNIYWDPNGVAAQVARLLAGPQGSSALARIQVLNATDMHGLAGRVSSRLSAQGFSVNNPADAPMRSAQTRLIDYSGHPETLRRLATTLNLNPGQVYTSPPPDAPPAPYQSDIVLLIGADFQE</sequence>
<keyword evidence="2" id="KW-1133">Transmembrane helix</keyword>
<dbReference type="RefSeq" id="WP_097645606.1">
    <property type="nucleotide sequence ID" value="NZ_NQWI01000131.1"/>
</dbReference>
<dbReference type="Gene3D" id="3.30.70.2390">
    <property type="match status" value="1"/>
</dbReference>